<dbReference type="PANTHER" id="PTHR43852:SF2">
    <property type="entry name" value="PROTEIN ADENYLYLTRANSFERASE MNTA"/>
    <property type="match status" value="1"/>
</dbReference>
<dbReference type="NCBIfam" id="NF047752">
    <property type="entry name" value="MntA_antitoxin"/>
    <property type="match status" value="1"/>
</dbReference>
<keyword evidence="2" id="KW-0808">Transferase</keyword>
<keyword evidence="3" id="KW-1185">Reference proteome</keyword>
<dbReference type="AlphaFoldDB" id="A0A1H0AUI8"/>
<dbReference type="Pfam" id="PF18765">
    <property type="entry name" value="Polbeta"/>
    <property type="match status" value="1"/>
</dbReference>
<name>A0A1H0AUI8_9BACI</name>
<protein>
    <submittedName>
        <fullName evidence="2">Predicted nucleotidyltransferase</fullName>
    </submittedName>
</protein>
<evidence type="ECO:0000313" key="3">
    <source>
        <dbReference type="Proteomes" id="UP000199334"/>
    </source>
</evidence>
<dbReference type="InterPro" id="IPR052930">
    <property type="entry name" value="TA_antitoxin_MntA"/>
</dbReference>
<dbReference type="InterPro" id="IPR043519">
    <property type="entry name" value="NT_sf"/>
</dbReference>
<dbReference type="GO" id="GO:0016740">
    <property type="term" value="F:transferase activity"/>
    <property type="evidence" value="ECO:0007669"/>
    <property type="project" value="UniProtKB-KW"/>
</dbReference>
<organism evidence="2 3">
    <name type="scientific">Tenuibacillus multivorans</name>
    <dbReference type="NCBI Taxonomy" id="237069"/>
    <lineage>
        <taxon>Bacteria</taxon>
        <taxon>Bacillati</taxon>
        <taxon>Bacillota</taxon>
        <taxon>Bacilli</taxon>
        <taxon>Bacillales</taxon>
        <taxon>Bacillaceae</taxon>
        <taxon>Tenuibacillus</taxon>
    </lineage>
</organism>
<sequence>MDGNIKGKIVDYLLEKVEPVYIILFGSQAKGDVHESSDVDLAFFSYKDFSSYERFIVAQELADIIGFEVDLIDLKDVSTVMKAQIFHTGEVIYCANETLRQEHHMYAYSFYAKLNEERQVIIDRIKESGTIYGE</sequence>
<feature type="domain" description="Polymerase beta nucleotidyltransferase" evidence="1">
    <location>
        <begin position="8"/>
        <end position="97"/>
    </location>
</feature>
<dbReference type="InterPro" id="IPR041633">
    <property type="entry name" value="Polbeta"/>
</dbReference>
<reference evidence="2 3" key="1">
    <citation type="submission" date="2016-10" db="EMBL/GenBank/DDBJ databases">
        <authorList>
            <person name="de Groot N.N."/>
        </authorList>
    </citation>
    <scope>NUCLEOTIDE SEQUENCE [LARGE SCALE GENOMIC DNA]</scope>
    <source>
        <strain evidence="2 3">CGMCC 1.3442</strain>
    </source>
</reference>
<evidence type="ECO:0000313" key="2">
    <source>
        <dbReference type="EMBL" id="SDN37138.1"/>
    </source>
</evidence>
<proteinExistence type="predicted"/>
<dbReference type="STRING" id="237069.SAMN05216498_2083"/>
<dbReference type="OrthoDB" id="9816197at2"/>
<evidence type="ECO:0000259" key="1">
    <source>
        <dbReference type="Pfam" id="PF18765"/>
    </source>
</evidence>
<dbReference type="CDD" id="cd05403">
    <property type="entry name" value="NT_KNTase_like"/>
    <property type="match status" value="1"/>
</dbReference>
<dbReference type="Proteomes" id="UP000199334">
    <property type="component" value="Unassembled WGS sequence"/>
</dbReference>
<gene>
    <name evidence="2" type="ORF">SAMN05216498_2083</name>
</gene>
<dbReference type="EMBL" id="FNIG01000004">
    <property type="protein sequence ID" value="SDN37138.1"/>
    <property type="molecule type" value="Genomic_DNA"/>
</dbReference>
<dbReference type="SUPFAM" id="SSF81301">
    <property type="entry name" value="Nucleotidyltransferase"/>
    <property type="match status" value="1"/>
</dbReference>
<accession>A0A1H0AUI8</accession>
<dbReference type="PANTHER" id="PTHR43852">
    <property type="entry name" value="NUCLEOTIDYLTRANSFERASE"/>
    <property type="match status" value="1"/>
</dbReference>
<dbReference type="Gene3D" id="3.30.460.10">
    <property type="entry name" value="Beta Polymerase, domain 2"/>
    <property type="match status" value="1"/>
</dbReference>
<dbReference type="RefSeq" id="WP_093856535.1">
    <property type="nucleotide sequence ID" value="NZ_BJVZ01000016.1"/>
</dbReference>